<evidence type="ECO:0000259" key="1">
    <source>
        <dbReference type="Pfam" id="PF22548"/>
    </source>
</evidence>
<dbReference type="Pfam" id="PF22548">
    <property type="entry name" value="AEP-TOTE"/>
    <property type="match status" value="1"/>
</dbReference>
<comment type="caution">
    <text evidence="2">The sequence shown here is derived from an EMBL/GenBank/DDBJ whole genome shotgun (WGS) entry which is preliminary data.</text>
</comment>
<dbReference type="RefSeq" id="WP_263338097.1">
    <property type="nucleotide sequence ID" value="NZ_JAGSYH010000004.1"/>
</dbReference>
<keyword evidence="3" id="KW-1185">Reference proteome</keyword>
<sequence>MYEHFCVSRETAREYIQLFVNRLAYGMQFIRPAADGSFPYFLAKDKTTDEPKPLNADVIRMHLNGDITINLFSINPVTQRTKWVAIDADFDGAIEALSRLQWELKQDGVEAALEQSRRGGHLWIFGHSPLLASEARIYIYNLALRLGVPIVGAGLKRGIEVFPKQDRLEDGEYGNAIRAPMGVHRKSNRRYWFYESAPNPEAQIDYIRGLKKLTEVELQTFIQGMTLPEAYLPPKREPYIPPVLPPGYKEFRILEHVQINTRERDPKNWVARCPSCASAGRDRHGDNLKILKSNPLVYKCFAGCRKEDIREALGRPIRRRHTA</sequence>
<dbReference type="InterPro" id="IPR054347">
    <property type="entry name" value="TOTE_primase"/>
</dbReference>
<reference evidence="3" key="1">
    <citation type="journal article" date="2019" name="Int. J. Syst. Evol. Microbiol.">
        <title>The Global Catalogue of Microorganisms (GCM) 10K type strain sequencing project: providing services to taxonomists for standard genome sequencing and annotation.</title>
        <authorList>
            <consortium name="The Broad Institute Genomics Platform"/>
            <consortium name="The Broad Institute Genome Sequencing Center for Infectious Disease"/>
            <person name="Wu L."/>
            <person name="Ma J."/>
        </authorList>
    </citation>
    <scope>NUCLEOTIDE SEQUENCE [LARGE SCALE GENOMIC DNA]</scope>
    <source>
        <strain evidence="3">JCM 4087</strain>
    </source>
</reference>
<accession>A0ABW1EDD8</accession>
<evidence type="ECO:0000313" key="3">
    <source>
        <dbReference type="Proteomes" id="UP001596091"/>
    </source>
</evidence>
<dbReference type="Proteomes" id="UP001596091">
    <property type="component" value="Unassembled WGS sequence"/>
</dbReference>
<gene>
    <name evidence="2" type="ORF">ACFPT7_07105</name>
</gene>
<name>A0ABW1EDD8_9BACT</name>
<organism evidence="2 3">
    <name type="scientific">Acidicapsa dinghuensis</name>
    <dbReference type="NCBI Taxonomy" id="2218256"/>
    <lineage>
        <taxon>Bacteria</taxon>
        <taxon>Pseudomonadati</taxon>
        <taxon>Acidobacteriota</taxon>
        <taxon>Terriglobia</taxon>
        <taxon>Terriglobales</taxon>
        <taxon>Acidobacteriaceae</taxon>
        <taxon>Acidicapsa</taxon>
    </lineage>
</organism>
<protein>
    <recommendedName>
        <fullName evidence="1">TOTE conflict system primase domain-containing protein</fullName>
    </recommendedName>
</protein>
<proteinExistence type="predicted"/>
<feature type="domain" description="TOTE conflict system primase" evidence="1">
    <location>
        <begin position="44"/>
        <end position="220"/>
    </location>
</feature>
<evidence type="ECO:0000313" key="2">
    <source>
        <dbReference type="EMBL" id="MFC5862055.1"/>
    </source>
</evidence>
<dbReference type="EMBL" id="JBHSPH010000002">
    <property type="protein sequence ID" value="MFC5862055.1"/>
    <property type="molecule type" value="Genomic_DNA"/>
</dbReference>